<dbReference type="EMBL" id="PVMZ01000017">
    <property type="protein sequence ID" value="PRX16974.1"/>
    <property type="molecule type" value="Genomic_DNA"/>
</dbReference>
<evidence type="ECO:0000313" key="1">
    <source>
        <dbReference type="EMBL" id="PRX16974.1"/>
    </source>
</evidence>
<name>A0A2T0K2E0_9ACTN</name>
<protein>
    <submittedName>
        <fullName evidence="1">Uncharacterized protein</fullName>
    </submittedName>
</protein>
<organism evidence="1 2">
    <name type="scientific">Actinoplanes italicus</name>
    <dbReference type="NCBI Taxonomy" id="113567"/>
    <lineage>
        <taxon>Bacteria</taxon>
        <taxon>Bacillati</taxon>
        <taxon>Actinomycetota</taxon>
        <taxon>Actinomycetes</taxon>
        <taxon>Micromonosporales</taxon>
        <taxon>Micromonosporaceae</taxon>
        <taxon>Actinoplanes</taxon>
    </lineage>
</organism>
<dbReference type="AlphaFoldDB" id="A0A2T0K2E0"/>
<sequence length="117" mass="12966">MREWTSADVWVLKILIGTGSENPSDLGDIVMRGDAMEHAVLEEREFTTAAGNLVAAGLVEFGDDGYWLTEAGRELTNRRRDIERRLVRLGEPRGTPLELAPGEFTRAVDGYLGRFAS</sequence>
<evidence type="ECO:0000313" key="2">
    <source>
        <dbReference type="Proteomes" id="UP000239415"/>
    </source>
</evidence>
<accession>A0A2T0K2E0</accession>
<keyword evidence="2" id="KW-1185">Reference proteome</keyword>
<gene>
    <name evidence="1" type="ORF">CLV67_11730</name>
</gene>
<reference evidence="1 2" key="1">
    <citation type="submission" date="2018-03" db="EMBL/GenBank/DDBJ databases">
        <title>Genomic Encyclopedia of Archaeal and Bacterial Type Strains, Phase II (KMG-II): from individual species to whole genera.</title>
        <authorList>
            <person name="Goeker M."/>
        </authorList>
    </citation>
    <scope>NUCLEOTIDE SEQUENCE [LARGE SCALE GENOMIC DNA]</scope>
    <source>
        <strain evidence="1 2">DSM 43146</strain>
    </source>
</reference>
<dbReference type="RefSeq" id="WP_106325762.1">
    <property type="nucleotide sequence ID" value="NZ_BOMO01000175.1"/>
</dbReference>
<comment type="caution">
    <text evidence="1">The sequence shown here is derived from an EMBL/GenBank/DDBJ whole genome shotgun (WGS) entry which is preliminary data.</text>
</comment>
<proteinExistence type="predicted"/>
<dbReference type="Proteomes" id="UP000239415">
    <property type="component" value="Unassembled WGS sequence"/>
</dbReference>
<dbReference type="OrthoDB" id="3385021at2"/>